<proteinExistence type="predicted"/>
<sequence>MLESAASLDAQPLSRPPLRPPALRRILQPSPRCIPAPPPLILLGAVSHHHHHHLASSGVIIPRRSTKADLLDLYASLQAGENLNSTPPSRASGRACTGRSAPYSRPEQTTTPPRTEPLPSSYIIRAASHCPPPTSSERELAAHAGGEPVFASTSRHSGVSPPPPAEKSRSQLLPRYSPNPVPYPWPAVRAFPR</sequence>
<evidence type="ECO:0000256" key="1">
    <source>
        <dbReference type="SAM" id="MobiDB-lite"/>
    </source>
</evidence>
<evidence type="ECO:0000313" key="3">
    <source>
        <dbReference type="Proteomes" id="UP000290572"/>
    </source>
</evidence>
<keyword evidence="2" id="KW-0396">Initiation factor</keyword>
<reference evidence="2 3" key="1">
    <citation type="submission" date="2018-03" db="EMBL/GenBank/DDBJ databases">
        <title>Draft genome sequence of Rohu Carp (Labeo rohita).</title>
        <authorList>
            <person name="Das P."/>
            <person name="Kushwaha B."/>
            <person name="Joshi C.G."/>
            <person name="Kumar D."/>
            <person name="Nagpure N.S."/>
            <person name="Sahoo L."/>
            <person name="Das S.P."/>
            <person name="Bit A."/>
            <person name="Patnaik S."/>
            <person name="Meher P.K."/>
            <person name="Jayasankar P."/>
            <person name="Koringa P.G."/>
            <person name="Patel N.V."/>
            <person name="Hinsu A.T."/>
            <person name="Kumar R."/>
            <person name="Pandey M."/>
            <person name="Agarwal S."/>
            <person name="Srivastava S."/>
            <person name="Singh M."/>
            <person name="Iquebal M.A."/>
            <person name="Jaiswal S."/>
            <person name="Angadi U.B."/>
            <person name="Kumar N."/>
            <person name="Raza M."/>
            <person name="Shah T.M."/>
            <person name="Rai A."/>
            <person name="Jena J.K."/>
        </authorList>
    </citation>
    <scope>NUCLEOTIDE SEQUENCE [LARGE SCALE GENOMIC DNA]</scope>
    <source>
        <strain evidence="2">DASCIFA01</strain>
        <tissue evidence="2">Testis</tissue>
    </source>
</reference>
<accession>A0A498L515</accession>
<dbReference type="EMBL" id="QBIY01013498">
    <property type="protein sequence ID" value="RXN02543.1"/>
    <property type="molecule type" value="Genomic_DNA"/>
</dbReference>
<comment type="caution">
    <text evidence="2">The sequence shown here is derived from an EMBL/GenBank/DDBJ whole genome shotgun (WGS) entry which is preliminary data.</text>
</comment>
<gene>
    <name evidence="2" type="ORF">ROHU_034970</name>
</gene>
<feature type="region of interest" description="Disordered" evidence="1">
    <location>
        <begin position="1"/>
        <end position="23"/>
    </location>
</feature>
<dbReference type="Proteomes" id="UP000290572">
    <property type="component" value="Unassembled WGS sequence"/>
</dbReference>
<keyword evidence="3" id="KW-1185">Reference proteome</keyword>
<protein>
    <submittedName>
        <fullName evidence="2">Translation initiation factor IF-2-like protein</fullName>
    </submittedName>
</protein>
<dbReference type="GO" id="GO:0003743">
    <property type="term" value="F:translation initiation factor activity"/>
    <property type="evidence" value="ECO:0007669"/>
    <property type="project" value="UniProtKB-KW"/>
</dbReference>
<dbReference type="AlphaFoldDB" id="A0A498L515"/>
<name>A0A498L515_LABRO</name>
<feature type="compositionally biased region" description="Polar residues" evidence="1">
    <location>
        <begin position="80"/>
        <end position="89"/>
    </location>
</feature>
<evidence type="ECO:0000313" key="2">
    <source>
        <dbReference type="EMBL" id="RXN02543.1"/>
    </source>
</evidence>
<keyword evidence="2" id="KW-0648">Protein biosynthesis</keyword>
<organism evidence="2 3">
    <name type="scientific">Labeo rohita</name>
    <name type="common">Indian major carp</name>
    <name type="synonym">Cyprinus rohita</name>
    <dbReference type="NCBI Taxonomy" id="84645"/>
    <lineage>
        <taxon>Eukaryota</taxon>
        <taxon>Metazoa</taxon>
        <taxon>Chordata</taxon>
        <taxon>Craniata</taxon>
        <taxon>Vertebrata</taxon>
        <taxon>Euteleostomi</taxon>
        <taxon>Actinopterygii</taxon>
        <taxon>Neopterygii</taxon>
        <taxon>Teleostei</taxon>
        <taxon>Ostariophysi</taxon>
        <taxon>Cypriniformes</taxon>
        <taxon>Cyprinidae</taxon>
        <taxon>Labeoninae</taxon>
        <taxon>Labeonini</taxon>
        <taxon>Labeo</taxon>
    </lineage>
</organism>
<feature type="region of interest" description="Disordered" evidence="1">
    <location>
        <begin position="80"/>
        <end position="193"/>
    </location>
</feature>